<evidence type="ECO:0000313" key="1">
    <source>
        <dbReference type="EMBL" id="CAI4030237.1"/>
    </source>
</evidence>
<name>A0AA86MWE8_9BACT</name>
<accession>A0AA86MWE8</accession>
<dbReference type="AlphaFoldDB" id="A0AA86MWE8"/>
<sequence length="122" mass="13181">MEPRAKHSNQRSDQLAMWPTGRLLIGIVLTVTLWLGMPIQAMAQQVVEFAGTVLSVDVGAKKFAVLKEGGGTRFTFVANDQTQFKGEALKSVGDLKKGDAVTVTYKVVGSQYQAQVVAKKAK</sequence>
<proteinExistence type="predicted"/>
<dbReference type="Proteomes" id="UP001179121">
    <property type="component" value="Chromosome"/>
</dbReference>
<evidence type="ECO:0008006" key="3">
    <source>
        <dbReference type="Google" id="ProtNLM"/>
    </source>
</evidence>
<reference evidence="1" key="1">
    <citation type="submission" date="2022-10" db="EMBL/GenBank/DDBJ databases">
        <authorList>
            <person name="Koch H."/>
        </authorList>
    </citation>
    <scope>NUCLEOTIDE SEQUENCE</scope>
    <source>
        <strain evidence="1">DNF</strain>
    </source>
</reference>
<gene>
    <name evidence="1" type="ORF">DNFV4_00664</name>
</gene>
<evidence type="ECO:0000313" key="2">
    <source>
        <dbReference type="Proteomes" id="UP001179121"/>
    </source>
</evidence>
<dbReference type="KEGG" id="nti:DNFV4_00664"/>
<organism evidence="1 2">
    <name type="scientific">Nitrospira tepida</name>
    <dbReference type="NCBI Taxonomy" id="2973512"/>
    <lineage>
        <taxon>Bacteria</taxon>
        <taxon>Pseudomonadati</taxon>
        <taxon>Nitrospirota</taxon>
        <taxon>Nitrospiria</taxon>
        <taxon>Nitrospirales</taxon>
        <taxon>Nitrospiraceae</taxon>
        <taxon>Nitrospira</taxon>
    </lineage>
</organism>
<protein>
    <recommendedName>
        <fullName evidence="3">DUF5666 domain-containing protein</fullName>
    </recommendedName>
</protein>
<keyword evidence="2" id="KW-1185">Reference proteome</keyword>
<dbReference type="EMBL" id="OX365700">
    <property type="protein sequence ID" value="CAI4030237.1"/>
    <property type="molecule type" value="Genomic_DNA"/>
</dbReference>